<evidence type="ECO:0000313" key="1">
    <source>
        <dbReference type="EMBL" id="OBY33423.1"/>
    </source>
</evidence>
<comment type="caution">
    <text evidence="1">The sequence shown here is derived from an EMBL/GenBank/DDBJ whole genome shotgun (WGS) entry which is preliminary data.</text>
</comment>
<keyword evidence="2" id="KW-1185">Reference proteome</keyword>
<organism evidence="1 2">
    <name type="scientific">Mycolicibacter kumamotonensis</name>
    <dbReference type="NCBI Taxonomy" id="354243"/>
    <lineage>
        <taxon>Bacteria</taxon>
        <taxon>Bacillati</taxon>
        <taxon>Actinomycetota</taxon>
        <taxon>Actinomycetes</taxon>
        <taxon>Mycobacteriales</taxon>
        <taxon>Mycobacteriaceae</taxon>
        <taxon>Mycolicibacter</taxon>
    </lineage>
</organism>
<sequence length="90" mass="9867">MNATYRIDFVVQVVEQDDDKVVIKAPGWHYVAAKHLHGWPLEAFPVAEGTLCDGIKVAEGRYVATAAKKYDAILIANLHAKAHAVQEVLA</sequence>
<proteinExistence type="predicted"/>
<name>A0A1B8SL58_9MYCO</name>
<dbReference type="Proteomes" id="UP000092668">
    <property type="component" value="Unassembled WGS sequence"/>
</dbReference>
<evidence type="ECO:0000313" key="2">
    <source>
        <dbReference type="Proteomes" id="UP000092668"/>
    </source>
</evidence>
<gene>
    <name evidence="1" type="ORF">ACT18_00215</name>
</gene>
<dbReference type="EMBL" id="LFOE01000001">
    <property type="protein sequence ID" value="OBY33423.1"/>
    <property type="molecule type" value="Genomic_DNA"/>
</dbReference>
<protein>
    <submittedName>
        <fullName evidence="1">Uncharacterized protein</fullName>
    </submittedName>
</protein>
<dbReference type="AlphaFoldDB" id="A0A1B8SL58"/>
<reference evidence="1 2" key="1">
    <citation type="submission" date="2015-06" db="EMBL/GenBank/DDBJ databases">
        <title>Genome sequence of Mycobacterium kumamotonense strain Roo.</title>
        <authorList>
            <person name="Greninger A.L."/>
            <person name="Cunningham G."/>
            <person name="Miller S."/>
        </authorList>
    </citation>
    <scope>NUCLEOTIDE SEQUENCE [LARGE SCALE GENOMIC DNA]</scope>
    <source>
        <strain evidence="1 2">Roo</strain>
    </source>
</reference>
<accession>A0A1B8SL58</accession>
<dbReference type="RefSeq" id="WP_065286680.1">
    <property type="nucleotide sequence ID" value="NZ_LFOE01000001.1"/>
</dbReference>